<dbReference type="InterPro" id="IPR042099">
    <property type="entry name" value="ANL_N_sf"/>
</dbReference>
<dbReference type="InterPro" id="IPR045851">
    <property type="entry name" value="AMP-bd_C_sf"/>
</dbReference>
<dbReference type="Pfam" id="PF00501">
    <property type="entry name" value="AMP-binding"/>
    <property type="match status" value="1"/>
</dbReference>
<dbReference type="PANTHER" id="PTHR43201">
    <property type="entry name" value="ACYL-COA SYNTHETASE"/>
    <property type="match status" value="1"/>
</dbReference>
<dbReference type="PROSITE" id="PS00455">
    <property type="entry name" value="AMP_BINDING"/>
    <property type="match status" value="1"/>
</dbReference>
<dbReference type="Proteomes" id="UP001454036">
    <property type="component" value="Unassembled WGS sequence"/>
</dbReference>
<dbReference type="InterPro" id="IPR000873">
    <property type="entry name" value="AMP-dep_synth/lig_dom"/>
</dbReference>
<keyword evidence="6" id="KW-1185">Reference proteome</keyword>
<dbReference type="InterPro" id="IPR025110">
    <property type="entry name" value="AMP-bd_C"/>
</dbReference>
<dbReference type="AlphaFoldDB" id="A0AAV3NSQ4"/>
<dbReference type="SUPFAM" id="SSF56801">
    <property type="entry name" value="Acetyl-CoA synthetase-like"/>
    <property type="match status" value="1"/>
</dbReference>
<dbReference type="GO" id="GO:0031956">
    <property type="term" value="F:medium-chain fatty acid-CoA ligase activity"/>
    <property type="evidence" value="ECO:0007669"/>
    <property type="project" value="TreeGrafter"/>
</dbReference>
<dbReference type="GO" id="GO:0009698">
    <property type="term" value="P:phenylpropanoid metabolic process"/>
    <property type="evidence" value="ECO:0007669"/>
    <property type="project" value="UniProtKB-KW"/>
</dbReference>
<sequence>MTHHGNSVVTISAKNGSCKTGLQFAKNVLLLAHGLIGLGLKRGGVVAISALNSDLYLEWMLAVAYVGGVVAPLNYRWSLEEAILAMNQVRPVMLVIDSSSNYWHSGFRVELIPSLLWKVLMDTNGDQDCSFCDMLTTESLRTVSSKFASFSPCWAQEDGEGVVLICFTSGTTGRPKGVMINHIALIVQSLAKLEIVGYREDDIYLHTAPLCHIGGISSAMAMLMVGGCHVFIPKFDAISAIDAITHYQVTSMITVPTMMADIVYTFKRKKIGNGLESMKKVLNGGGSLTLQSIEETINIFPKARLISAYGMTEACSSLTFKTLYDPKDEKSIGNQKSTSIFQSGGVCVGKPAPHIELRIEVENSSHVGRILTRGPHVMIGYWGNFQLDATNPINEGWLDTGDIGQIDGDGDLWLVGRNKGRIKSGGENIYPEEVENVLLQHPGVAAVVVVGVPDTRLTEMVVACVHIKDDWRWVEFSSTSPRNQNSEYLSANILQQFCKEMNMTGFKIPRRFVPWKSPFPVTSTGKIKREQVRTDVSSNLNESLSKL</sequence>
<dbReference type="PANTHER" id="PTHR43201:SF32">
    <property type="entry name" value="2-SUCCINYLBENZOATE--COA LIGASE, CHLOROPLASTIC_PEROXISOMAL"/>
    <property type="match status" value="1"/>
</dbReference>
<comment type="caution">
    <text evidence="5">The sequence shown here is derived from an EMBL/GenBank/DDBJ whole genome shotgun (WGS) entry which is preliminary data.</text>
</comment>
<dbReference type="InterPro" id="IPR020845">
    <property type="entry name" value="AMP-binding_CS"/>
</dbReference>
<comment type="pathway">
    <text evidence="1">Phytoalexin biosynthesis; 3,4',5-trihydroxystilbene biosynthesis; 3,4',5-trihydroxystilbene from trans-4-coumarate: step 1/2.</text>
</comment>
<evidence type="ECO:0000259" key="3">
    <source>
        <dbReference type="Pfam" id="PF00501"/>
    </source>
</evidence>
<evidence type="ECO:0000256" key="2">
    <source>
        <dbReference type="ARBA" id="ARBA00023051"/>
    </source>
</evidence>
<proteinExistence type="predicted"/>
<evidence type="ECO:0000259" key="4">
    <source>
        <dbReference type="Pfam" id="PF13193"/>
    </source>
</evidence>
<keyword evidence="2" id="KW-0587">Phenylpropanoid metabolism</keyword>
<reference evidence="5 6" key="1">
    <citation type="submission" date="2024-01" db="EMBL/GenBank/DDBJ databases">
        <title>The complete chloroplast genome sequence of Lithospermum erythrorhizon: insights into the phylogenetic relationship among Boraginaceae species and the maternal lineages of purple gromwells.</title>
        <authorList>
            <person name="Okada T."/>
            <person name="Watanabe K."/>
        </authorList>
    </citation>
    <scope>NUCLEOTIDE SEQUENCE [LARGE SCALE GENOMIC DNA]</scope>
</reference>
<evidence type="ECO:0000313" key="6">
    <source>
        <dbReference type="Proteomes" id="UP001454036"/>
    </source>
</evidence>
<evidence type="ECO:0000313" key="5">
    <source>
        <dbReference type="EMBL" id="GAA0141958.1"/>
    </source>
</evidence>
<accession>A0AAV3NSQ4</accession>
<organism evidence="5 6">
    <name type="scientific">Lithospermum erythrorhizon</name>
    <name type="common">Purple gromwell</name>
    <name type="synonym">Lithospermum officinale var. erythrorhizon</name>
    <dbReference type="NCBI Taxonomy" id="34254"/>
    <lineage>
        <taxon>Eukaryota</taxon>
        <taxon>Viridiplantae</taxon>
        <taxon>Streptophyta</taxon>
        <taxon>Embryophyta</taxon>
        <taxon>Tracheophyta</taxon>
        <taxon>Spermatophyta</taxon>
        <taxon>Magnoliopsida</taxon>
        <taxon>eudicotyledons</taxon>
        <taxon>Gunneridae</taxon>
        <taxon>Pentapetalae</taxon>
        <taxon>asterids</taxon>
        <taxon>lamiids</taxon>
        <taxon>Boraginales</taxon>
        <taxon>Boraginaceae</taxon>
        <taxon>Boraginoideae</taxon>
        <taxon>Lithospermeae</taxon>
        <taxon>Lithospermum</taxon>
    </lineage>
</organism>
<feature type="domain" description="AMP-binding enzyme C-terminal" evidence="4">
    <location>
        <begin position="433"/>
        <end position="526"/>
    </location>
</feature>
<dbReference type="CDD" id="cd04433">
    <property type="entry name" value="AFD_class_I"/>
    <property type="match status" value="1"/>
</dbReference>
<evidence type="ECO:0000256" key="1">
    <source>
        <dbReference type="ARBA" id="ARBA00004930"/>
    </source>
</evidence>
<feature type="domain" description="AMP-dependent synthetase/ligase" evidence="3">
    <location>
        <begin position="19"/>
        <end position="382"/>
    </location>
</feature>
<dbReference type="EMBL" id="BAABME010000343">
    <property type="protein sequence ID" value="GAA0141958.1"/>
    <property type="molecule type" value="Genomic_DNA"/>
</dbReference>
<name>A0AAV3NSQ4_LITER</name>
<dbReference type="Pfam" id="PF13193">
    <property type="entry name" value="AMP-binding_C"/>
    <property type="match status" value="1"/>
</dbReference>
<protein>
    <submittedName>
        <fullName evidence="5">Ligase</fullName>
    </submittedName>
</protein>
<keyword evidence="5" id="KW-0436">Ligase</keyword>
<gene>
    <name evidence="5" type="ORF">LIER_02977</name>
</gene>
<dbReference type="GO" id="GO:0006631">
    <property type="term" value="P:fatty acid metabolic process"/>
    <property type="evidence" value="ECO:0007669"/>
    <property type="project" value="TreeGrafter"/>
</dbReference>
<dbReference type="Gene3D" id="3.40.50.12780">
    <property type="entry name" value="N-terminal domain of ligase-like"/>
    <property type="match status" value="1"/>
</dbReference>
<dbReference type="Gene3D" id="3.30.300.30">
    <property type="match status" value="1"/>
</dbReference>